<evidence type="ECO:0000313" key="10">
    <source>
        <dbReference type="EMBL" id="KAF0031380.1"/>
    </source>
</evidence>
<protein>
    <recommendedName>
        <fullName evidence="9">Insulin-like domain-containing protein</fullName>
    </recommendedName>
</protein>
<keyword evidence="8" id="KW-1133">Transmembrane helix</keyword>
<dbReference type="GO" id="GO:0005576">
    <property type="term" value="C:extracellular region"/>
    <property type="evidence" value="ECO:0007669"/>
    <property type="project" value="UniProtKB-SubCell"/>
</dbReference>
<keyword evidence="5" id="KW-0372">Hormone</keyword>
<dbReference type="PANTHER" id="PTHR20968:SF4">
    <property type="entry name" value="RELAXIN 3"/>
    <property type="match status" value="1"/>
</dbReference>
<dbReference type="SMART" id="SM00078">
    <property type="entry name" value="IlGF"/>
    <property type="match status" value="1"/>
</dbReference>
<dbReference type="GO" id="GO:0010756">
    <property type="term" value="P:positive regulation of plasminogen activation"/>
    <property type="evidence" value="ECO:0007669"/>
    <property type="project" value="InterPro"/>
</dbReference>
<evidence type="ECO:0000256" key="8">
    <source>
        <dbReference type="SAM" id="Phobius"/>
    </source>
</evidence>
<evidence type="ECO:0000256" key="6">
    <source>
        <dbReference type="ARBA" id="ARBA00023157"/>
    </source>
</evidence>
<evidence type="ECO:0000259" key="9">
    <source>
        <dbReference type="SMART" id="SM00078"/>
    </source>
</evidence>
<keyword evidence="8" id="KW-0472">Membrane</keyword>
<dbReference type="GO" id="GO:0005886">
    <property type="term" value="C:plasma membrane"/>
    <property type="evidence" value="ECO:0007669"/>
    <property type="project" value="InterPro"/>
</dbReference>
<feature type="domain" description="Insulin-like" evidence="9">
    <location>
        <begin position="115"/>
        <end position="255"/>
    </location>
</feature>
<evidence type="ECO:0000256" key="3">
    <source>
        <dbReference type="ARBA" id="ARBA00011207"/>
    </source>
</evidence>
<accession>A0A6A4SHM8</accession>
<dbReference type="SUPFAM" id="SSF56994">
    <property type="entry name" value="Insulin-like"/>
    <property type="match status" value="1"/>
</dbReference>
<dbReference type="PANTHER" id="PTHR20968">
    <property type="entry name" value="ILGF DOMAIN-CONTAINING PROTEIN"/>
    <property type="match status" value="1"/>
</dbReference>
<sequence>MQIAWSREFLKYFGTFFAVTAVGLAAGAVKKRKPALLAPIVPLSFIFAYQMDSAYGTLIYRMRDRPARPVPGSGEEVKMLWRFSLAVAVLCVGAMCNCVKADLMSRLVMPRDYGVKLCGREFIRAVIFTCGGSRWRRSTEGDLDSFTVEDNQPTWLSGAELTDNRSPLPHIVPSSSLADLLALYGAVGERQLQPLSDPGLLQRSWPSSAVLGEQDGSPSAAVWSIPSKRKRNFSLGVAGMCCSQGCTKNDIGRLC</sequence>
<dbReference type="InterPro" id="IPR016179">
    <property type="entry name" value="Insulin-like"/>
</dbReference>
<comment type="caution">
    <text evidence="10">The sequence shown here is derived from an EMBL/GenBank/DDBJ whole genome shotgun (WGS) entry which is preliminary data.</text>
</comment>
<feature type="transmembrane region" description="Helical" evidence="8">
    <location>
        <begin position="12"/>
        <end position="29"/>
    </location>
</feature>
<dbReference type="AlphaFoldDB" id="A0A6A4SHM8"/>
<organism evidence="10 11">
    <name type="scientific">Scophthalmus maximus</name>
    <name type="common">Turbot</name>
    <name type="synonym">Psetta maxima</name>
    <dbReference type="NCBI Taxonomy" id="52904"/>
    <lineage>
        <taxon>Eukaryota</taxon>
        <taxon>Metazoa</taxon>
        <taxon>Chordata</taxon>
        <taxon>Craniata</taxon>
        <taxon>Vertebrata</taxon>
        <taxon>Euteleostomi</taxon>
        <taxon>Actinopterygii</taxon>
        <taxon>Neopterygii</taxon>
        <taxon>Teleostei</taxon>
        <taxon>Neoteleostei</taxon>
        <taxon>Acanthomorphata</taxon>
        <taxon>Carangaria</taxon>
        <taxon>Pleuronectiformes</taxon>
        <taxon>Pleuronectoidei</taxon>
        <taxon>Scophthalmidae</taxon>
        <taxon>Scophthalmus</taxon>
    </lineage>
</organism>
<feature type="transmembrane region" description="Helical" evidence="8">
    <location>
        <begin position="80"/>
        <end position="99"/>
    </location>
</feature>
<proteinExistence type="inferred from homology"/>
<reference evidence="10 11" key="1">
    <citation type="submission" date="2019-06" db="EMBL/GenBank/DDBJ databases">
        <title>Draft genomes of female and male turbot (Scophthalmus maximus).</title>
        <authorList>
            <person name="Xu H."/>
            <person name="Xu X.-W."/>
            <person name="Shao C."/>
            <person name="Chen S."/>
        </authorList>
    </citation>
    <scope>NUCLEOTIDE SEQUENCE [LARGE SCALE GENOMIC DNA]</scope>
    <source>
        <strain evidence="10">Ysfricsl-2016a</strain>
        <tissue evidence="10">Blood</tissue>
    </source>
</reference>
<evidence type="ECO:0000256" key="1">
    <source>
        <dbReference type="ARBA" id="ARBA00004613"/>
    </source>
</evidence>
<keyword evidence="4 7" id="KW-0964">Secreted</keyword>
<name>A0A6A4SHM8_SCOMX</name>
<dbReference type="GO" id="GO:0005179">
    <property type="term" value="F:hormone activity"/>
    <property type="evidence" value="ECO:0007669"/>
    <property type="project" value="UniProtKB-KW"/>
</dbReference>
<evidence type="ECO:0000313" key="11">
    <source>
        <dbReference type="Proteomes" id="UP000438429"/>
    </source>
</evidence>
<comment type="subcellular location">
    <subcellularLocation>
        <location evidence="1 7">Secreted</location>
    </subcellularLocation>
</comment>
<evidence type="ECO:0000256" key="5">
    <source>
        <dbReference type="ARBA" id="ARBA00022702"/>
    </source>
</evidence>
<dbReference type="GO" id="GO:0001664">
    <property type="term" value="F:G protein-coupled receptor binding"/>
    <property type="evidence" value="ECO:0007669"/>
    <property type="project" value="TreeGrafter"/>
</dbReference>
<dbReference type="Pfam" id="PF10166">
    <property type="entry name" value="DUF2368"/>
    <property type="match status" value="1"/>
</dbReference>
<gene>
    <name evidence="10" type="ORF">F2P81_015935</name>
</gene>
<evidence type="ECO:0000256" key="4">
    <source>
        <dbReference type="ARBA" id="ARBA00022525"/>
    </source>
</evidence>
<evidence type="ECO:0000256" key="7">
    <source>
        <dbReference type="RuleBase" id="RU000406"/>
    </source>
</evidence>
<dbReference type="EMBL" id="VEVO01000014">
    <property type="protein sequence ID" value="KAF0031380.1"/>
    <property type="molecule type" value="Genomic_DNA"/>
</dbReference>
<dbReference type="Pfam" id="PF00049">
    <property type="entry name" value="Insulin"/>
    <property type="match status" value="1"/>
</dbReference>
<dbReference type="PROSITE" id="PS00262">
    <property type="entry name" value="INSULIN"/>
    <property type="match status" value="1"/>
</dbReference>
<keyword evidence="8" id="KW-0812">Transmembrane</keyword>
<dbReference type="InterPro" id="IPR051777">
    <property type="entry name" value="Insulin-like_neuro_ligands"/>
</dbReference>
<dbReference type="InterPro" id="IPR022353">
    <property type="entry name" value="Insulin_CS"/>
</dbReference>
<comment type="subunit">
    <text evidence="3">Heterodimer of a B chain and an A chain linked by two disulfide bonds.</text>
</comment>
<comment type="similarity">
    <text evidence="2 7">Belongs to the insulin family.</text>
</comment>
<dbReference type="InterPro" id="IPR022352">
    <property type="entry name" value="Ins/IGF/rlx"/>
</dbReference>
<dbReference type="InterPro" id="IPR019319">
    <property type="entry name" value="Plg-R(KT)"/>
</dbReference>
<dbReference type="InterPro" id="IPR036438">
    <property type="entry name" value="Insulin-like_sf"/>
</dbReference>
<keyword evidence="6" id="KW-1015">Disulfide bond</keyword>
<dbReference type="Proteomes" id="UP000438429">
    <property type="component" value="Unassembled WGS sequence"/>
</dbReference>
<dbReference type="CDD" id="cd04365">
    <property type="entry name" value="IlGF_relaxin_like"/>
    <property type="match status" value="1"/>
</dbReference>
<evidence type="ECO:0000256" key="2">
    <source>
        <dbReference type="ARBA" id="ARBA00009034"/>
    </source>
</evidence>
<dbReference type="PRINTS" id="PR00276">
    <property type="entry name" value="INSULINFAMLY"/>
</dbReference>